<sequence length="90" mass="10304">MLAVEYENLRYKVYLSYLAVCGRACTEGSPACNISTSIKGSWVRYDIFAAVRTNNIKKSLNKHLFDAYPGMLFAKVNHHRAENLKELDHH</sequence>
<dbReference type="EMBL" id="CCAG010017308">
    <property type="status" value="NOT_ANNOTATED_CDS"/>
    <property type="molecule type" value="Genomic_DNA"/>
</dbReference>
<dbReference type="AlphaFoldDB" id="A0A1B0G3Y3"/>
<protein>
    <submittedName>
        <fullName evidence="1">Uncharacterized protein</fullName>
    </submittedName>
</protein>
<accession>A0A1B0G3Y3</accession>
<proteinExistence type="predicted"/>
<organism evidence="1 2">
    <name type="scientific">Glossina morsitans morsitans</name>
    <name type="common">Savannah tsetse fly</name>
    <dbReference type="NCBI Taxonomy" id="37546"/>
    <lineage>
        <taxon>Eukaryota</taxon>
        <taxon>Metazoa</taxon>
        <taxon>Ecdysozoa</taxon>
        <taxon>Arthropoda</taxon>
        <taxon>Hexapoda</taxon>
        <taxon>Insecta</taxon>
        <taxon>Pterygota</taxon>
        <taxon>Neoptera</taxon>
        <taxon>Endopterygota</taxon>
        <taxon>Diptera</taxon>
        <taxon>Brachycera</taxon>
        <taxon>Muscomorpha</taxon>
        <taxon>Hippoboscoidea</taxon>
        <taxon>Glossinidae</taxon>
        <taxon>Glossina</taxon>
    </lineage>
</organism>
<keyword evidence="2" id="KW-1185">Reference proteome</keyword>
<dbReference type="EMBL" id="CCAG010017307">
    <property type="status" value="NOT_ANNOTATED_CDS"/>
    <property type="molecule type" value="Genomic_DNA"/>
</dbReference>
<dbReference type="EnsemblMetazoa" id="GMOY008031-RA">
    <property type="protein sequence ID" value="GMOY008031-PA"/>
    <property type="gene ID" value="GMOY008031"/>
</dbReference>
<dbReference type="VEuPathDB" id="VectorBase:GMOY008031"/>
<name>A0A1B0G3Y3_GLOMM</name>
<reference evidence="1" key="1">
    <citation type="submission" date="2020-05" db="UniProtKB">
        <authorList>
            <consortium name="EnsemblMetazoa"/>
        </authorList>
    </citation>
    <scope>IDENTIFICATION</scope>
    <source>
        <strain evidence="1">Yale</strain>
    </source>
</reference>
<evidence type="ECO:0000313" key="2">
    <source>
        <dbReference type="Proteomes" id="UP000092444"/>
    </source>
</evidence>
<dbReference type="Proteomes" id="UP000092444">
    <property type="component" value="Unassembled WGS sequence"/>
</dbReference>
<evidence type="ECO:0000313" key="1">
    <source>
        <dbReference type="EnsemblMetazoa" id="GMOY008031-PA"/>
    </source>
</evidence>